<dbReference type="OrthoDB" id="6179780at2759"/>
<protein>
    <submittedName>
        <fullName evidence="2">Uncharacterized protein</fullName>
    </submittedName>
</protein>
<evidence type="ECO:0000313" key="2">
    <source>
        <dbReference type="EMBL" id="CAG2191773.1"/>
    </source>
</evidence>
<evidence type="ECO:0000313" key="3">
    <source>
        <dbReference type="Proteomes" id="UP000683360"/>
    </source>
</evidence>
<proteinExistence type="predicted"/>
<accession>A0A8S3Q4W4</accession>
<comment type="caution">
    <text evidence="2">The sequence shown here is derived from an EMBL/GenBank/DDBJ whole genome shotgun (WGS) entry which is preliminary data.</text>
</comment>
<keyword evidence="1" id="KW-1133">Transmembrane helix</keyword>
<name>A0A8S3Q4W4_MYTED</name>
<keyword evidence="3" id="KW-1185">Reference proteome</keyword>
<keyword evidence="1" id="KW-0472">Membrane</keyword>
<dbReference type="EMBL" id="CAJPWZ010000369">
    <property type="protein sequence ID" value="CAG2191773.1"/>
    <property type="molecule type" value="Genomic_DNA"/>
</dbReference>
<evidence type="ECO:0000256" key="1">
    <source>
        <dbReference type="SAM" id="Phobius"/>
    </source>
</evidence>
<keyword evidence="1" id="KW-0812">Transmembrane</keyword>
<dbReference type="AlphaFoldDB" id="A0A8S3Q4W4"/>
<dbReference type="Proteomes" id="UP000683360">
    <property type="component" value="Unassembled WGS sequence"/>
</dbReference>
<gene>
    <name evidence="2" type="ORF">MEDL_6929</name>
</gene>
<feature type="transmembrane region" description="Helical" evidence="1">
    <location>
        <begin position="140"/>
        <end position="163"/>
    </location>
</feature>
<reference evidence="2" key="1">
    <citation type="submission" date="2021-03" db="EMBL/GenBank/DDBJ databases">
        <authorList>
            <person name="Bekaert M."/>
        </authorList>
    </citation>
    <scope>NUCLEOTIDE SEQUENCE</scope>
</reference>
<organism evidence="2 3">
    <name type="scientific">Mytilus edulis</name>
    <name type="common">Blue mussel</name>
    <dbReference type="NCBI Taxonomy" id="6550"/>
    <lineage>
        <taxon>Eukaryota</taxon>
        <taxon>Metazoa</taxon>
        <taxon>Spiralia</taxon>
        <taxon>Lophotrochozoa</taxon>
        <taxon>Mollusca</taxon>
        <taxon>Bivalvia</taxon>
        <taxon>Autobranchia</taxon>
        <taxon>Pteriomorphia</taxon>
        <taxon>Mytilida</taxon>
        <taxon>Mytiloidea</taxon>
        <taxon>Mytilidae</taxon>
        <taxon>Mytilinae</taxon>
        <taxon>Mytilus</taxon>
    </lineage>
</organism>
<sequence length="203" mass="22320">MSAVSCSHELRDVCTVEGDTLHCRWTGAGLYNTRIRLDVKKVVFERFFVAGQLDLANNRDLHSIEIKQGNSKCSNVLAAPETITIVNGIHCDNGVIASTTTTAATRVTPGSTLSIGTTDKQLKSTPHAQEEDKGLDNIKIILIMIFASLACVMLLSLMLFCICKKKRTAKTNFRQHQFSFNVDADSLSEIEIADFVNTPKKTV</sequence>